<dbReference type="SUPFAM" id="SSF55961">
    <property type="entry name" value="Bet v1-like"/>
    <property type="match status" value="1"/>
</dbReference>
<protein>
    <recommendedName>
        <fullName evidence="2">Activator of Hsp90 ATPase homologue 1/2-like C-terminal domain-containing protein</fullName>
    </recommendedName>
</protein>
<dbReference type="AlphaFoldDB" id="A0A918CIQ8"/>
<proteinExistence type="inferred from homology"/>
<comment type="caution">
    <text evidence="3">The sequence shown here is derived from an EMBL/GenBank/DDBJ whole genome shotgun (WGS) entry which is preliminary data.</text>
</comment>
<gene>
    <name evidence="3" type="ORF">GCM10010196_20070</name>
</gene>
<sequence>MSAKPTGHYELKPDGRYLQFDRLFRAPIEDVWYSLTNPTALRSWIGTYTGSPSTGGVRFRMTAESEDAPWQNVSILLCEAPHRFHLDVDTQPEAWRLHCHLREAGGMTTLSFAQRVDDKLDVGEIGPGWDYYLDRMIAARQGLAMPEWGDYFPAFAAHYRDLRVPDAARP</sequence>
<evidence type="ECO:0000313" key="3">
    <source>
        <dbReference type="EMBL" id="GGR26563.1"/>
    </source>
</evidence>
<evidence type="ECO:0000256" key="1">
    <source>
        <dbReference type="ARBA" id="ARBA00006817"/>
    </source>
</evidence>
<dbReference type="Pfam" id="PF08327">
    <property type="entry name" value="AHSA1"/>
    <property type="match status" value="1"/>
</dbReference>
<organism evidence="3 4">
    <name type="scientific">Agromyces mediolanus</name>
    <name type="common">Corynebacterium mediolanum</name>
    <dbReference type="NCBI Taxonomy" id="41986"/>
    <lineage>
        <taxon>Bacteria</taxon>
        <taxon>Bacillati</taxon>
        <taxon>Actinomycetota</taxon>
        <taxon>Actinomycetes</taxon>
        <taxon>Micrococcales</taxon>
        <taxon>Microbacteriaceae</taxon>
        <taxon>Agromyces</taxon>
    </lineage>
</organism>
<dbReference type="Proteomes" id="UP000610303">
    <property type="component" value="Unassembled WGS sequence"/>
</dbReference>
<dbReference type="InterPro" id="IPR013538">
    <property type="entry name" value="ASHA1/2-like_C"/>
</dbReference>
<dbReference type="InterPro" id="IPR023393">
    <property type="entry name" value="START-like_dom_sf"/>
</dbReference>
<evidence type="ECO:0000259" key="2">
    <source>
        <dbReference type="Pfam" id="PF08327"/>
    </source>
</evidence>
<dbReference type="EMBL" id="BMRJ01000002">
    <property type="protein sequence ID" value="GGR26563.1"/>
    <property type="molecule type" value="Genomic_DNA"/>
</dbReference>
<dbReference type="Gene3D" id="3.30.530.20">
    <property type="match status" value="1"/>
</dbReference>
<accession>A0A918CIQ8</accession>
<keyword evidence="4" id="KW-1185">Reference proteome</keyword>
<feature type="domain" description="Activator of Hsp90 ATPase homologue 1/2-like C-terminal" evidence="2">
    <location>
        <begin position="25"/>
        <end position="136"/>
    </location>
</feature>
<reference evidence="3" key="1">
    <citation type="journal article" date="2014" name="Int. J. Syst. Evol. Microbiol.">
        <title>Complete genome sequence of Corynebacterium casei LMG S-19264T (=DSM 44701T), isolated from a smear-ripened cheese.</title>
        <authorList>
            <consortium name="US DOE Joint Genome Institute (JGI-PGF)"/>
            <person name="Walter F."/>
            <person name="Albersmeier A."/>
            <person name="Kalinowski J."/>
            <person name="Ruckert C."/>
        </authorList>
    </citation>
    <scope>NUCLEOTIDE SEQUENCE</scope>
    <source>
        <strain evidence="3">JCM 3346</strain>
    </source>
</reference>
<dbReference type="RefSeq" id="WP_189085231.1">
    <property type="nucleotide sequence ID" value="NZ_BMRJ01000002.1"/>
</dbReference>
<name>A0A918CIQ8_AGRME</name>
<comment type="similarity">
    <text evidence="1">Belongs to the AHA1 family.</text>
</comment>
<reference evidence="3" key="2">
    <citation type="submission" date="2020-09" db="EMBL/GenBank/DDBJ databases">
        <authorList>
            <person name="Sun Q."/>
            <person name="Ohkuma M."/>
        </authorList>
    </citation>
    <scope>NUCLEOTIDE SEQUENCE</scope>
    <source>
        <strain evidence="3">JCM 3346</strain>
    </source>
</reference>
<evidence type="ECO:0000313" key="4">
    <source>
        <dbReference type="Proteomes" id="UP000610303"/>
    </source>
</evidence>